<accession>A0A5C4X3X1</accession>
<proteinExistence type="predicted"/>
<gene>
    <name evidence="3" type="ORF">FHQ09_08150</name>
</gene>
<feature type="domain" description="Glycosyl transferase family 1" evidence="2">
    <location>
        <begin position="293"/>
        <end position="444"/>
    </location>
</feature>
<reference evidence="3 4" key="1">
    <citation type="submission" date="2019-06" db="EMBL/GenBank/DDBJ databases">
        <authorList>
            <person name="Mardanova A.M."/>
            <person name="Pudova D.S."/>
            <person name="Shagimardanova E.I."/>
            <person name="Gogoleva N.E."/>
            <person name="Lutfullin M.T."/>
            <person name="Hadieva G.F."/>
            <person name="Sharipova M.R."/>
        </authorList>
    </citation>
    <scope>NUCLEOTIDE SEQUENCE [LARGE SCALE GENOMIC DNA]</scope>
    <source>
        <strain evidence="3 4">MG-1</strain>
    </source>
</reference>
<dbReference type="PANTHER" id="PTHR12526:SF630">
    <property type="entry name" value="GLYCOSYLTRANSFERASE"/>
    <property type="match status" value="1"/>
</dbReference>
<sequence>MFSRRRKYLPEANVYGLIGGIPKTFGGRTGVCLQRADAFAELDGRHVEILTLSPRNDDPETLTARLRGEGRIGKKVTIRSVWADLQRASPHDLAQIASHSSEAITVNTAELPDFDGTREIKELDDSGRTLRSDRFREDGSRFFSYRLGDGDDAKSAVLFDTRGRPIAHWTEQHELYFAWFDWLIGSEQAIIINDGPPLARYLHKYQRENVILVQTIHSKHSADPTKRSERLGWTYTPALKNVDRFDLFAVLTQSQHSDLTGLNYIMDNAAVLPNMTAATPMRRIKPRTPGTGVMLARTTFLKRIDHAITAVHRARQSGTEATLDIYGVADEAQESLETLVQELDTHGDIALRGFDPRAKQKFEQASFTLLTSEYEGQPLVLLESMAAGCIPISYNIKYGPADIITDGVDGFLVPDGDIDAMARRINDLHTMDEQTLMQMRQAAIRRVSDFSPEKITQLWGAALHRAVSNKQRPGEVDGKARLSSVRIEDGEMALRVVLSGDAASGPDWALLSWTERKGGRFGRLPARLEQVGGETQVVTMAHADDFAAVDHGHIDFWIDLRVAGLPCRLRIKGAGDVVPQPLGHLEVYPTRFGSLSLRFPARG</sequence>
<dbReference type="PANTHER" id="PTHR12526">
    <property type="entry name" value="GLYCOSYLTRANSFERASE"/>
    <property type="match status" value="1"/>
</dbReference>
<name>A0A5C4X3X1_9MICO</name>
<evidence type="ECO:0000259" key="2">
    <source>
        <dbReference type="Pfam" id="PF00534"/>
    </source>
</evidence>
<dbReference type="InterPro" id="IPR001296">
    <property type="entry name" value="Glyco_trans_1"/>
</dbReference>
<dbReference type="RefSeq" id="WP_139468331.1">
    <property type="nucleotide sequence ID" value="NZ_VDMQ01000004.1"/>
</dbReference>
<comment type="caution">
    <text evidence="3">The sequence shown here is derived from an EMBL/GenBank/DDBJ whole genome shotgun (WGS) entry which is preliminary data.</text>
</comment>
<dbReference type="SUPFAM" id="SSF53756">
    <property type="entry name" value="UDP-Glycosyltransferase/glycogen phosphorylase"/>
    <property type="match status" value="1"/>
</dbReference>
<keyword evidence="1 3" id="KW-0808">Transferase</keyword>
<evidence type="ECO:0000313" key="3">
    <source>
        <dbReference type="EMBL" id="TNM55189.1"/>
    </source>
</evidence>
<dbReference type="GO" id="GO:0016757">
    <property type="term" value="F:glycosyltransferase activity"/>
    <property type="evidence" value="ECO:0007669"/>
    <property type="project" value="InterPro"/>
</dbReference>
<dbReference type="Pfam" id="PF00534">
    <property type="entry name" value="Glycos_transf_1"/>
    <property type="match status" value="1"/>
</dbReference>
<dbReference type="Gene3D" id="3.40.50.2000">
    <property type="entry name" value="Glycogen Phosphorylase B"/>
    <property type="match status" value="3"/>
</dbReference>
<evidence type="ECO:0000256" key="1">
    <source>
        <dbReference type="ARBA" id="ARBA00022679"/>
    </source>
</evidence>
<organism evidence="3 4">
    <name type="scientific">Brevibacterium sediminis</name>
    <dbReference type="NCBI Taxonomy" id="1857024"/>
    <lineage>
        <taxon>Bacteria</taxon>
        <taxon>Bacillati</taxon>
        <taxon>Actinomycetota</taxon>
        <taxon>Actinomycetes</taxon>
        <taxon>Micrococcales</taxon>
        <taxon>Brevibacteriaceae</taxon>
        <taxon>Brevibacterium</taxon>
    </lineage>
</organism>
<evidence type="ECO:0000313" key="4">
    <source>
        <dbReference type="Proteomes" id="UP000314223"/>
    </source>
</evidence>
<dbReference type="Proteomes" id="UP000314223">
    <property type="component" value="Unassembled WGS sequence"/>
</dbReference>
<protein>
    <submittedName>
        <fullName evidence="3">Glycosyltransferase</fullName>
    </submittedName>
</protein>
<dbReference type="EMBL" id="VDMQ01000004">
    <property type="protein sequence ID" value="TNM55189.1"/>
    <property type="molecule type" value="Genomic_DNA"/>
</dbReference>
<dbReference type="AlphaFoldDB" id="A0A5C4X3X1"/>